<feature type="compositionally biased region" description="Polar residues" evidence="2">
    <location>
        <begin position="196"/>
        <end position="219"/>
    </location>
</feature>
<name>A0A7D9IA61_PARCT</name>
<dbReference type="EMBL" id="CACRXK020004262">
    <property type="protein sequence ID" value="CAB4002118.1"/>
    <property type="molecule type" value="Genomic_DNA"/>
</dbReference>
<dbReference type="AlphaFoldDB" id="A0A7D9IA61"/>
<dbReference type="GO" id="GO:0007020">
    <property type="term" value="P:microtubule nucleation"/>
    <property type="evidence" value="ECO:0007669"/>
    <property type="project" value="TreeGrafter"/>
</dbReference>
<feature type="coiled-coil region" evidence="1">
    <location>
        <begin position="27"/>
        <end position="79"/>
    </location>
</feature>
<dbReference type="GO" id="GO:0045931">
    <property type="term" value="P:positive regulation of mitotic cell cycle"/>
    <property type="evidence" value="ECO:0007669"/>
    <property type="project" value="TreeGrafter"/>
</dbReference>
<dbReference type="InterPro" id="IPR042481">
    <property type="entry name" value="CCDC57"/>
</dbReference>
<dbReference type="GO" id="GO:0060271">
    <property type="term" value="P:cilium assembly"/>
    <property type="evidence" value="ECO:0007669"/>
    <property type="project" value="TreeGrafter"/>
</dbReference>
<organism evidence="3 4">
    <name type="scientific">Paramuricea clavata</name>
    <name type="common">Red gorgonian</name>
    <name type="synonym">Violescent sea-whip</name>
    <dbReference type="NCBI Taxonomy" id="317549"/>
    <lineage>
        <taxon>Eukaryota</taxon>
        <taxon>Metazoa</taxon>
        <taxon>Cnidaria</taxon>
        <taxon>Anthozoa</taxon>
        <taxon>Octocorallia</taxon>
        <taxon>Malacalcyonacea</taxon>
        <taxon>Plexauridae</taxon>
        <taxon>Paramuricea</taxon>
    </lineage>
</organism>
<feature type="compositionally biased region" description="Polar residues" evidence="2">
    <location>
        <begin position="245"/>
        <end position="262"/>
    </location>
</feature>
<sequence length="384" mass="43637">SLRQEKLDLTSQVRKCEATIIHLQHLLHQSSEEVRQKQVNIDQLQYQLTIEHRRADEEMNALKKRNSDLSLQVTQARQEADEFYKTGLERNIDAVALGNQLSALKLDLASQGKMVNSYNPQTHFIRELQDENHRLRKQLGNDMSGKKEVASLQSYETLQTKLREAAQRISELTKEREQLIKMGNKLRAELLKYKGNTNSASDDTNQSSTIPPNSPSRSNLRGLEQLQYQLTSKELQYAQRALARNTEQSTPGENTSAQQPSLPNKPAENSGLQVQARDDVTSQWRPSFSSDDRSSLQEVWKLLDEDSPGFTPRETREVRGRQILERTSTPDSFTVKGQPSHVQVKPEATKPALSAKAAGKWKPAQAKAKIRNYNIRDEDVREGL</sequence>
<gene>
    <name evidence="3" type="ORF">PACLA_8A042250</name>
</gene>
<evidence type="ECO:0000256" key="2">
    <source>
        <dbReference type="SAM" id="MobiDB-lite"/>
    </source>
</evidence>
<feature type="region of interest" description="Disordered" evidence="2">
    <location>
        <begin position="196"/>
        <end position="220"/>
    </location>
</feature>
<dbReference type="GO" id="GO:0005876">
    <property type="term" value="C:spindle microtubule"/>
    <property type="evidence" value="ECO:0007669"/>
    <property type="project" value="TreeGrafter"/>
</dbReference>
<dbReference type="GO" id="GO:0005814">
    <property type="term" value="C:centriole"/>
    <property type="evidence" value="ECO:0007669"/>
    <property type="project" value="TreeGrafter"/>
</dbReference>
<feature type="compositionally biased region" description="Polar residues" evidence="2">
    <location>
        <begin position="330"/>
        <end position="341"/>
    </location>
</feature>
<feature type="coiled-coil region" evidence="1">
    <location>
        <begin position="155"/>
        <end position="189"/>
    </location>
</feature>
<dbReference type="GO" id="GO:0034451">
    <property type="term" value="C:centriolar satellite"/>
    <property type="evidence" value="ECO:0007669"/>
    <property type="project" value="TreeGrafter"/>
</dbReference>
<keyword evidence="4" id="KW-1185">Reference proteome</keyword>
<evidence type="ECO:0000313" key="3">
    <source>
        <dbReference type="EMBL" id="CAB4002118.1"/>
    </source>
</evidence>
<feature type="region of interest" description="Disordered" evidence="2">
    <location>
        <begin position="330"/>
        <end position="360"/>
    </location>
</feature>
<dbReference type="OrthoDB" id="5973780at2759"/>
<proteinExistence type="predicted"/>
<feature type="region of interest" description="Disordered" evidence="2">
    <location>
        <begin position="243"/>
        <end position="272"/>
    </location>
</feature>
<accession>A0A7D9IA61</accession>
<feature type="non-terminal residue" evidence="3">
    <location>
        <position position="1"/>
    </location>
</feature>
<comment type="caution">
    <text evidence="3">The sequence shown here is derived from an EMBL/GenBank/DDBJ whole genome shotgun (WGS) entry which is preliminary data.</text>
</comment>
<dbReference type="Proteomes" id="UP001152795">
    <property type="component" value="Unassembled WGS sequence"/>
</dbReference>
<evidence type="ECO:0000256" key="1">
    <source>
        <dbReference type="SAM" id="Coils"/>
    </source>
</evidence>
<dbReference type="PANTHER" id="PTHR46725:SF1">
    <property type="entry name" value="COILED-COIL DOMAIN-CONTAINING PROTEIN 57"/>
    <property type="match status" value="1"/>
</dbReference>
<evidence type="ECO:0000313" key="4">
    <source>
        <dbReference type="Proteomes" id="UP001152795"/>
    </source>
</evidence>
<dbReference type="PANTHER" id="PTHR46725">
    <property type="entry name" value="COILED-COIL DOMAIN-CONTAINING PROTEIN 57"/>
    <property type="match status" value="1"/>
</dbReference>
<keyword evidence="1" id="KW-0175">Coiled coil</keyword>
<reference evidence="3" key="1">
    <citation type="submission" date="2020-04" db="EMBL/GenBank/DDBJ databases">
        <authorList>
            <person name="Alioto T."/>
            <person name="Alioto T."/>
            <person name="Gomez Garrido J."/>
        </authorList>
    </citation>
    <scope>NUCLEOTIDE SEQUENCE</scope>
    <source>
        <strain evidence="3">A484AB</strain>
    </source>
</reference>
<dbReference type="GO" id="GO:0007099">
    <property type="term" value="P:centriole replication"/>
    <property type="evidence" value="ECO:0007669"/>
    <property type="project" value="TreeGrafter"/>
</dbReference>
<protein>
    <submittedName>
        <fullName evidence="3">Uncharacterized protein</fullName>
    </submittedName>
</protein>